<feature type="transmembrane region" description="Helical" evidence="1">
    <location>
        <begin position="81"/>
        <end position="102"/>
    </location>
</feature>
<evidence type="ECO:0000313" key="2">
    <source>
        <dbReference type="EMBL" id="PJE57838.1"/>
    </source>
</evidence>
<feature type="transmembrane region" description="Helical" evidence="1">
    <location>
        <begin position="109"/>
        <end position="133"/>
    </location>
</feature>
<comment type="caution">
    <text evidence="2">The sequence shown here is derived from an EMBL/GenBank/DDBJ whole genome shotgun (WGS) entry which is preliminary data.</text>
</comment>
<protein>
    <submittedName>
        <fullName evidence="2">Uncharacterized protein</fullName>
    </submittedName>
</protein>
<sequence length="161" mass="18295">MPKSLWVFGANPEKAASKVAINAFMSGGLFVVLTLIWLISPHKFSELIITQLVLAIPLLFISSLAYTKIGYQKDNELWDTFAWHTNTIANAFTLNLVGLIVADEYASLALMYFALVIMLFLTYSIINITLNFHNWSQKIYKFCFFVALILFFGLLPIIFKL</sequence>
<keyword evidence="1" id="KW-0812">Transmembrane</keyword>
<keyword evidence="1" id="KW-1133">Transmembrane helix</keyword>
<dbReference type="AlphaFoldDB" id="A0A2M8KD41"/>
<organism evidence="2 3">
    <name type="scientific">Candidatus Portnoybacteria bacterium CG10_big_fil_rev_8_21_14_0_10_36_7</name>
    <dbReference type="NCBI Taxonomy" id="1974812"/>
    <lineage>
        <taxon>Bacteria</taxon>
        <taxon>Candidatus Portnoyibacteriota</taxon>
    </lineage>
</organism>
<dbReference type="EMBL" id="PFDW01000076">
    <property type="protein sequence ID" value="PJE57838.1"/>
    <property type="molecule type" value="Genomic_DNA"/>
</dbReference>
<feature type="transmembrane region" description="Helical" evidence="1">
    <location>
        <begin position="139"/>
        <end position="159"/>
    </location>
</feature>
<name>A0A2M8KD41_9BACT</name>
<reference evidence="3" key="1">
    <citation type="submission" date="2017-09" db="EMBL/GenBank/DDBJ databases">
        <title>Depth-based differentiation of microbial function through sediment-hosted aquifers and enrichment of novel symbionts in the deep terrestrial subsurface.</title>
        <authorList>
            <person name="Probst A.J."/>
            <person name="Ladd B."/>
            <person name="Jarett J.K."/>
            <person name="Geller-Mcgrath D.E."/>
            <person name="Sieber C.M.K."/>
            <person name="Emerson J.B."/>
            <person name="Anantharaman K."/>
            <person name="Thomas B.C."/>
            <person name="Malmstrom R."/>
            <person name="Stieglmeier M."/>
            <person name="Klingl A."/>
            <person name="Woyke T."/>
            <person name="Ryan C.M."/>
            <person name="Banfield J.F."/>
        </authorList>
    </citation>
    <scope>NUCLEOTIDE SEQUENCE [LARGE SCALE GENOMIC DNA]</scope>
</reference>
<keyword evidence="1" id="KW-0472">Membrane</keyword>
<proteinExistence type="predicted"/>
<feature type="transmembrane region" description="Helical" evidence="1">
    <location>
        <begin position="20"/>
        <end position="40"/>
    </location>
</feature>
<accession>A0A2M8KD41</accession>
<dbReference type="Proteomes" id="UP000231450">
    <property type="component" value="Unassembled WGS sequence"/>
</dbReference>
<evidence type="ECO:0000256" key="1">
    <source>
        <dbReference type="SAM" id="Phobius"/>
    </source>
</evidence>
<feature type="transmembrane region" description="Helical" evidence="1">
    <location>
        <begin position="47"/>
        <end position="69"/>
    </location>
</feature>
<gene>
    <name evidence="2" type="ORF">COU81_03915</name>
</gene>
<evidence type="ECO:0000313" key="3">
    <source>
        <dbReference type="Proteomes" id="UP000231450"/>
    </source>
</evidence>